<dbReference type="PANTHER" id="PTHR30511:SF0">
    <property type="entry name" value="ALANINE RACEMASE, CATABOLIC-RELATED"/>
    <property type="match status" value="1"/>
</dbReference>
<dbReference type="SUPFAM" id="SSF50621">
    <property type="entry name" value="Alanine racemase C-terminal domain-like"/>
    <property type="match status" value="1"/>
</dbReference>
<dbReference type="InterPro" id="IPR013221">
    <property type="entry name" value="Mur_ligase_cen"/>
</dbReference>
<dbReference type="InterPro" id="IPR029066">
    <property type="entry name" value="PLP-binding_barrel"/>
</dbReference>
<evidence type="ECO:0000256" key="11">
    <source>
        <dbReference type="PIRSR" id="PIRSR600821-50"/>
    </source>
</evidence>
<dbReference type="GO" id="GO:0009252">
    <property type="term" value="P:peptidoglycan biosynthetic process"/>
    <property type="evidence" value="ECO:0007669"/>
    <property type="project" value="UniProtKB-KW"/>
</dbReference>
<dbReference type="InterPro" id="IPR000821">
    <property type="entry name" value="Ala_racemase"/>
</dbReference>
<keyword evidence="7 10" id="KW-0413">Isomerase</keyword>
<comment type="pathway">
    <text evidence="10">Amino-acid biosynthesis; D-alanine biosynthesis; D-alanine from L-alanine: step 1/1.</text>
</comment>
<dbReference type="Pfam" id="PF01168">
    <property type="entry name" value="Ala_racemase_N"/>
    <property type="match status" value="1"/>
</dbReference>
<feature type="modified residue" description="N6-(pyridoxal phosphate)lysine" evidence="10 11">
    <location>
        <position position="501"/>
    </location>
</feature>
<dbReference type="InterPro" id="IPR004101">
    <property type="entry name" value="Mur_ligase_C"/>
</dbReference>
<dbReference type="CDD" id="cd00430">
    <property type="entry name" value="PLPDE_III_AR"/>
    <property type="match status" value="1"/>
</dbReference>
<keyword evidence="5" id="KW-0133">Cell shape</keyword>
<dbReference type="GO" id="GO:0008784">
    <property type="term" value="F:alanine racemase activity"/>
    <property type="evidence" value="ECO:0007669"/>
    <property type="project" value="UniProtKB-UniRule"/>
</dbReference>
<dbReference type="InterPro" id="IPR009006">
    <property type="entry name" value="Ala_racemase/Decarboxylase_C"/>
</dbReference>
<comment type="catalytic activity">
    <reaction evidence="1 10">
        <text>L-alanine = D-alanine</text>
        <dbReference type="Rhea" id="RHEA:20249"/>
        <dbReference type="ChEBI" id="CHEBI:57416"/>
        <dbReference type="ChEBI" id="CHEBI:57972"/>
        <dbReference type="EC" id="5.1.1.1"/>
    </reaction>
</comment>
<dbReference type="Gene3D" id="3.40.1390.10">
    <property type="entry name" value="MurE/MurF, N-terminal domain"/>
    <property type="match status" value="1"/>
</dbReference>
<evidence type="ECO:0000256" key="5">
    <source>
        <dbReference type="ARBA" id="ARBA00022960"/>
    </source>
</evidence>
<keyword evidence="9" id="KW-0961">Cell wall biogenesis/degradation</keyword>
<organism evidence="14 15">
    <name type="scientific">Candidatus Protochlamydia amoebophila</name>
    <dbReference type="NCBI Taxonomy" id="362787"/>
    <lineage>
        <taxon>Bacteria</taxon>
        <taxon>Pseudomonadati</taxon>
        <taxon>Chlamydiota</taxon>
        <taxon>Chlamydiia</taxon>
        <taxon>Parachlamydiales</taxon>
        <taxon>Parachlamydiaceae</taxon>
        <taxon>Candidatus Protochlamydia</taxon>
    </lineage>
</organism>
<dbReference type="PRINTS" id="PR00992">
    <property type="entry name" value="ALARACEMASE"/>
</dbReference>
<dbReference type="Proteomes" id="UP000031465">
    <property type="component" value="Unassembled WGS sequence"/>
</dbReference>
<dbReference type="UniPathway" id="UPA00042">
    <property type="reaction ID" value="UER00497"/>
</dbReference>
<dbReference type="InterPro" id="IPR001608">
    <property type="entry name" value="Ala_racemase_N"/>
</dbReference>
<dbReference type="GO" id="GO:0051301">
    <property type="term" value="P:cell division"/>
    <property type="evidence" value="ECO:0007669"/>
    <property type="project" value="UniProtKB-KW"/>
</dbReference>
<reference evidence="14 15" key="1">
    <citation type="journal article" date="2014" name="Mol. Biol. Evol.">
        <title>Massive expansion of Ubiquitination-related gene families within the Chlamydiae.</title>
        <authorList>
            <person name="Domman D."/>
            <person name="Collingro A."/>
            <person name="Lagkouvardos I."/>
            <person name="Gehre L."/>
            <person name="Weinmaier T."/>
            <person name="Rattei T."/>
            <person name="Subtil A."/>
            <person name="Horn M."/>
        </authorList>
    </citation>
    <scope>NUCLEOTIDE SEQUENCE [LARGE SCALE GENOMIC DNA]</scope>
    <source>
        <strain evidence="14 15">EI2</strain>
    </source>
</reference>
<dbReference type="GO" id="GO:0008360">
    <property type="term" value="P:regulation of cell shape"/>
    <property type="evidence" value="ECO:0007669"/>
    <property type="project" value="UniProtKB-KW"/>
</dbReference>
<dbReference type="EMBL" id="JSAN01000045">
    <property type="protein sequence ID" value="KIC72899.1"/>
    <property type="molecule type" value="Genomic_DNA"/>
</dbReference>
<dbReference type="AlphaFoldDB" id="A0A0C1H5Z3"/>
<evidence type="ECO:0000313" key="15">
    <source>
        <dbReference type="Proteomes" id="UP000031465"/>
    </source>
</evidence>
<gene>
    <name evidence="14" type="primary">alr</name>
    <name evidence="14" type="ORF">DB44_BY00220</name>
</gene>
<comment type="similarity">
    <text evidence="10">Belongs to the alanine racemase family.</text>
</comment>
<dbReference type="Pfam" id="PF02875">
    <property type="entry name" value="Mur_ligase_C"/>
    <property type="match status" value="1"/>
</dbReference>
<proteinExistence type="inferred from homology"/>
<evidence type="ECO:0000256" key="12">
    <source>
        <dbReference type="PIRSR" id="PIRSR600821-52"/>
    </source>
</evidence>
<evidence type="ECO:0000256" key="9">
    <source>
        <dbReference type="ARBA" id="ARBA00023316"/>
    </source>
</evidence>
<dbReference type="GO" id="GO:0005829">
    <property type="term" value="C:cytosol"/>
    <property type="evidence" value="ECO:0007669"/>
    <property type="project" value="TreeGrafter"/>
</dbReference>
<evidence type="ECO:0000256" key="1">
    <source>
        <dbReference type="ARBA" id="ARBA00000316"/>
    </source>
</evidence>
<dbReference type="PATRIC" id="fig|362787.3.peg.702"/>
<dbReference type="GO" id="GO:0030632">
    <property type="term" value="P:D-alanine biosynthetic process"/>
    <property type="evidence" value="ECO:0007669"/>
    <property type="project" value="UniProtKB-UniRule"/>
</dbReference>
<dbReference type="Pfam" id="PF01225">
    <property type="entry name" value="Mur_ligase"/>
    <property type="match status" value="1"/>
</dbReference>
<keyword evidence="4 10" id="KW-0663">Pyridoxal phosphate</keyword>
<dbReference type="FunFam" id="3.20.20.10:FF:000002">
    <property type="entry name" value="Alanine racemase"/>
    <property type="match status" value="1"/>
</dbReference>
<feature type="binding site" evidence="10 12">
    <location>
        <position position="598"/>
    </location>
    <ligand>
        <name>substrate</name>
    </ligand>
</feature>
<dbReference type="PANTHER" id="PTHR30511">
    <property type="entry name" value="ALANINE RACEMASE"/>
    <property type="match status" value="1"/>
</dbReference>
<dbReference type="Gene3D" id="3.20.20.10">
    <property type="entry name" value="Alanine racemase"/>
    <property type="match status" value="1"/>
</dbReference>
<evidence type="ECO:0000259" key="13">
    <source>
        <dbReference type="SMART" id="SM01005"/>
    </source>
</evidence>
<evidence type="ECO:0000256" key="7">
    <source>
        <dbReference type="ARBA" id="ARBA00023235"/>
    </source>
</evidence>
<feature type="binding site" evidence="10 12">
    <location>
        <position position="777"/>
    </location>
    <ligand>
        <name>substrate</name>
    </ligand>
</feature>
<dbReference type="Gene3D" id="3.40.1190.10">
    <property type="entry name" value="Mur-like, catalytic domain"/>
    <property type="match status" value="1"/>
</dbReference>
<evidence type="ECO:0000256" key="2">
    <source>
        <dbReference type="ARBA" id="ARBA00001933"/>
    </source>
</evidence>
<feature type="domain" description="Alanine racemase C-terminal" evidence="13">
    <location>
        <begin position="707"/>
        <end position="837"/>
    </location>
</feature>
<feature type="active site" description="Proton acceptor; specific for L-alanine" evidence="10">
    <location>
        <position position="728"/>
    </location>
</feature>
<dbReference type="GO" id="GO:0071555">
    <property type="term" value="P:cell wall organization"/>
    <property type="evidence" value="ECO:0007669"/>
    <property type="project" value="UniProtKB-KW"/>
</dbReference>
<protein>
    <recommendedName>
        <fullName evidence="10">Alanine racemase</fullName>
        <ecNumber evidence="10">5.1.1.1</ecNumber>
    </recommendedName>
</protein>
<dbReference type="GO" id="GO:0016881">
    <property type="term" value="F:acid-amino acid ligase activity"/>
    <property type="evidence" value="ECO:0007669"/>
    <property type="project" value="InterPro"/>
</dbReference>
<name>A0A0C1H5Z3_9BACT</name>
<dbReference type="GO" id="GO:0030170">
    <property type="term" value="F:pyridoxal phosphate binding"/>
    <property type="evidence" value="ECO:0007669"/>
    <property type="project" value="UniProtKB-UniRule"/>
</dbReference>
<keyword evidence="3" id="KW-0132">Cell division</keyword>
<dbReference type="SUPFAM" id="SSF63418">
    <property type="entry name" value="MurE/MurF N-terminal domain"/>
    <property type="match status" value="1"/>
</dbReference>
<dbReference type="SMART" id="SM01005">
    <property type="entry name" value="Ala_racemase_C"/>
    <property type="match status" value="1"/>
</dbReference>
<comment type="caution">
    <text evidence="14">The sequence shown here is derived from an EMBL/GenBank/DDBJ whole genome shotgun (WGS) entry which is preliminary data.</text>
</comment>
<comment type="cofactor">
    <cofactor evidence="2 10 11">
        <name>pyridoxal 5'-phosphate</name>
        <dbReference type="ChEBI" id="CHEBI:597326"/>
    </cofactor>
</comment>
<evidence type="ECO:0000256" key="3">
    <source>
        <dbReference type="ARBA" id="ARBA00022618"/>
    </source>
</evidence>
<dbReference type="SUPFAM" id="SSF53623">
    <property type="entry name" value="MurD-like peptide ligases, catalytic domain"/>
    <property type="match status" value="1"/>
</dbReference>
<dbReference type="Pfam" id="PF00842">
    <property type="entry name" value="Ala_racemase_C"/>
    <property type="match status" value="1"/>
</dbReference>
<evidence type="ECO:0000313" key="14">
    <source>
        <dbReference type="EMBL" id="KIC72899.1"/>
    </source>
</evidence>
<dbReference type="InterPro" id="IPR035911">
    <property type="entry name" value="MurE/MurF_N"/>
</dbReference>
<keyword evidence="6" id="KW-0573">Peptidoglycan synthesis</keyword>
<dbReference type="InterPro" id="IPR000713">
    <property type="entry name" value="Mur_ligase_N"/>
</dbReference>
<dbReference type="EC" id="5.1.1.1" evidence="10"/>
<dbReference type="HAMAP" id="MF_01201">
    <property type="entry name" value="Ala_racemase"/>
    <property type="match status" value="1"/>
</dbReference>
<evidence type="ECO:0000256" key="6">
    <source>
        <dbReference type="ARBA" id="ARBA00022984"/>
    </source>
</evidence>
<dbReference type="InterPro" id="IPR011079">
    <property type="entry name" value="Ala_racemase_C"/>
</dbReference>
<dbReference type="NCBIfam" id="NF008897">
    <property type="entry name" value="PRK11930.1"/>
    <property type="match status" value="1"/>
</dbReference>
<evidence type="ECO:0000256" key="8">
    <source>
        <dbReference type="ARBA" id="ARBA00023306"/>
    </source>
</evidence>
<dbReference type="Pfam" id="PF08245">
    <property type="entry name" value="Mur_ligase_M"/>
    <property type="match status" value="1"/>
</dbReference>
<dbReference type="SUPFAM" id="SSF53244">
    <property type="entry name" value="MurD-like peptide ligases, peptide-binding domain"/>
    <property type="match status" value="1"/>
</dbReference>
<dbReference type="InterPro" id="IPR036565">
    <property type="entry name" value="Mur-like_cat_sf"/>
</dbReference>
<dbReference type="InterPro" id="IPR036615">
    <property type="entry name" value="Mur_ligase_C_dom_sf"/>
</dbReference>
<feature type="active site" description="Proton acceptor; specific for D-alanine" evidence="10">
    <location>
        <position position="501"/>
    </location>
</feature>
<dbReference type="NCBIfam" id="TIGR00492">
    <property type="entry name" value="alr"/>
    <property type="match status" value="1"/>
</dbReference>
<dbReference type="Gene3D" id="3.90.190.20">
    <property type="entry name" value="Mur ligase, C-terminal domain"/>
    <property type="match status" value="1"/>
</dbReference>
<accession>A0A0C1H5Z3</accession>
<dbReference type="GO" id="GO:0005524">
    <property type="term" value="F:ATP binding"/>
    <property type="evidence" value="ECO:0007669"/>
    <property type="project" value="InterPro"/>
</dbReference>
<keyword evidence="8" id="KW-0131">Cell cycle</keyword>
<dbReference type="SUPFAM" id="SSF51419">
    <property type="entry name" value="PLP-binding barrel"/>
    <property type="match status" value="1"/>
</dbReference>
<dbReference type="Gene3D" id="2.40.37.10">
    <property type="entry name" value="Lyase, Ornithine Decarboxylase, Chain A, domain 1"/>
    <property type="match status" value="1"/>
</dbReference>
<comment type="function">
    <text evidence="10">Catalyzes the interconversion of L-alanine and D-alanine. May also act on other amino acids.</text>
</comment>
<sequence length="845" mass="95023">MTFFMDAFDLRQWDGFNQAGGKAEFPVIIDQIIIDSRHVNSSNALFVALKGEKQDGHDFVQQAAELGAKYALVSEQWIPPFNLKPIFLLKVKSPLSALQEVAKTYRLQLPTKIIGITGTYGKTMVKDLLFQLLSTEKNVCASPGSFNSQIGVALSLLTIQKDQELAIIEAAISKKQEMDILADLIRPDHTILTPIGKKHLATLNDIDTITYETLKLVWATSKTGWALLPNDIYQQFHLKNNLFSSYIWDRDSKCLPHAIPFSKNSPFASHYQLTFPDSSRYEQQMTNGYSYFLNLINITSKAAWLSGIKAENIKKIFEYYYPEPSRTEIWKSPIGATFINETSCSDPHSIDCALKHFDHTAPSQRKIFIFGGMKGNISFAQNYYTKIGKTISKVHLRHLLLFGHQPFKPLIDEVKKISPETEILCFKRCEEALNHLQKNLQSQDLILIKGDRKIPFEILPETFNGSSNNNQCIINLAAIKNNLDMIRTKITPETRLMIIIKAFAYGTDDIQLGKFLSAYGVDILGVSYVEEGVALKRAGITLPIFTINAAQYEIAKVVKWELEVGVSDVNFISALAQEAKKSNKCIKVHLHINTGMGRFGCRPEEALNLALLITSSSHLILEGIMTHFACADDPRHDSFTQEQIQCFDSVIEQLKRHCIQAKWTHAANSSGTIRFSLPQYNMVRIGLATYGLYGSDAVKQALDLRLALSLTSRIVGINHCRKGETISYGRNYLIEKENQTIAVLPVGYFDGLHRHYSGKAHVLIHGKKAPMVGSICMDYMMVDITDIPHANIGDKVLIFGEDEYGHYLSPEELAMNGNSIVHELITCLGPRIQRIFIYEEGSQVR</sequence>
<evidence type="ECO:0000256" key="10">
    <source>
        <dbReference type="HAMAP-Rule" id="MF_01201"/>
    </source>
</evidence>
<evidence type="ECO:0000256" key="4">
    <source>
        <dbReference type="ARBA" id="ARBA00022898"/>
    </source>
</evidence>